<dbReference type="SUPFAM" id="SSF50386">
    <property type="entry name" value="STI-like"/>
    <property type="match status" value="1"/>
</dbReference>
<dbReference type="OrthoDB" id="1872570at2759"/>
<name>A0A8B8LV52_ABRPR</name>
<proteinExistence type="predicted"/>
<gene>
    <name evidence="3" type="primary">LOC113868034</name>
</gene>
<dbReference type="PANTHER" id="PTHR33107">
    <property type="entry name" value="KUNITZ TRYPSIN INHIBITOR 2"/>
    <property type="match status" value="1"/>
</dbReference>
<feature type="chain" id="PRO_5034966253" evidence="1">
    <location>
        <begin position="23"/>
        <end position="212"/>
    </location>
</feature>
<dbReference type="KEGG" id="aprc:113868034"/>
<dbReference type="GO" id="GO:0004866">
    <property type="term" value="F:endopeptidase inhibitor activity"/>
    <property type="evidence" value="ECO:0007669"/>
    <property type="project" value="InterPro"/>
</dbReference>
<keyword evidence="1" id="KW-0732">Signal</keyword>
<dbReference type="InterPro" id="IPR002160">
    <property type="entry name" value="Prot_inh_Kunz-lg"/>
</dbReference>
<dbReference type="AlphaFoldDB" id="A0A8B8LV52"/>
<reference evidence="2" key="1">
    <citation type="journal article" date="2019" name="Toxins">
        <title>Detection of Abrin-Like and Prepropulchellin-Like Toxin Genes and Transcripts Using Whole Genome Sequencing and Full-Length Transcript Sequencing of Abrus precatorius.</title>
        <authorList>
            <person name="Hovde B.T."/>
            <person name="Daligault H.E."/>
            <person name="Hanschen E.R."/>
            <person name="Kunde Y.A."/>
            <person name="Johnson M.B."/>
            <person name="Starkenburg S.R."/>
            <person name="Johnson S.L."/>
        </authorList>
    </citation>
    <scope>NUCLEOTIDE SEQUENCE [LARGE SCALE GENOMIC DNA]</scope>
</reference>
<dbReference type="Gene3D" id="2.80.10.50">
    <property type="match status" value="1"/>
</dbReference>
<protein>
    <submittedName>
        <fullName evidence="3">Kunitz trypsin inhibitor 2-like</fullName>
    </submittedName>
</protein>
<accession>A0A8B8LV52</accession>
<keyword evidence="2" id="KW-1185">Reference proteome</keyword>
<dbReference type="Pfam" id="PF00197">
    <property type="entry name" value="Kunitz_legume"/>
    <property type="match status" value="1"/>
</dbReference>
<dbReference type="SMART" id="SM00452">
    <property type="entry name" value="STI"/>
    <property type="match status" value="1"/>
</dbReference>
<feature type="signal peptide" evidence="1">
    <location>
        <begin position="1"/>
        <end position="22"/>
    </location>
</feature>
<organism evidence="2 3">
    <name type="scientific">Abrus precatorius</name>
    <name type="common">Indian licorice</name>
    <name type="synonym">Glycine abrus</name>
    <dbReference type="NCBI Taxonomy" id="3816"/>
    <lineage>
        <taxon>Eukaryota</taxon>
        <taxon>Viridiplantae</taxon>
        <taxon>Streptophyta</taxon>
        <taxon>Embryophyta</taxon>
        <taxon>Tracheophyta</taxon>
        <taxon>Spermatophyta</taxon>
        <taxon>Magnoliopsida</taxon>
        <taxon>eudicotyledons</taxon>
        <taxon>Gunneridae</taxon>
        <taxon>Pentapetalae</taxon>
        <taxon>rosids</taxon>
        <taxon>fabids</taxon>
        <taxon>Fabales</taxon>
        <taxon>Fabaceae</taxon>
        <taxon>Papilionoideae</taxon>
        <taxon>50 kb inversion clade</taxon>
        <taxon>NPAAA clade</taxon>
        <taxon>indigoferoid/millettioid clade</taxon>
        <taxon>Abreae</taxon>
        <taxon>Abrus</taxon>
    </lineage>
</organism>
<dbReference type="InterPro" id="IPR011065">
    <property type="entry name" value="Kunitz_inhibitor_STI-like_sf"/>
</dbReference>
<dbReference type="RefSeq" id="XP_027359388.1">
    <property type="nucleotide sequence ID" value="XM_027503587.1"/>
</dbReference>
<dbReference type="Proteomes" id="UP000694853">
    <property type="component" value="Unplaced"/>
</dbReference>
<reference evidence="3" key="2">
    <citation type="submission" date="2025-08" db="UniProtKB">
        <authorList>
            <consortium name="RefSeq"/>
        </authorList>
    </citation>
    <scope>IDENTIFICATION</scope>
    <source>
        <tissue evidence="3">Young leaves</tissue>
    </source>
</reference>
<evidence type="ECO:0000256" key="1">
    <source>
        <dbReference type="SAM" id="SignalP"/>
    </source>
</evidence>
<evidence type="ECO:0000313" key="3">
    <source>
        <dbReference type="RefSeq" id="XP_027359388.1"/>
    </source>
</evidence>
<dbReference type="PANTHER" id="PTHR33107:SF5">
    <property type="entry name" value="KUNITZ TRYPSIN INHIBITOR 5"/>
    <property type="match status" value="1"/>
</dbReference>
<evidence type="ECO:0000313" key="2">
    <source>
        <dbReference type="Proteomes" id="UP000694853"/>
    </source>
</evidence>
<dbReference type="CDD" id="cd23375">
    <property type="entry name" value="beta-trefoil_STI_VvMLP-like"/>
    <property type="match status" value="1"/>
</dbReference>
<sequence>MKTTLLAFLLFLALTSQPLLEAAEPASEPVIDTSRKKLQTDANYYIIPAVPFTICGFVSCFTGGGLALDSDNESCPLDVVVEKANQGLPLRFTPINTKKGVINVSTDLNIRFYNADERCPHFSTVWKLDNFVASIGQTFVTTGGVLGNLGQHKILNWFKIETFDDAYKLVYCPSVCPSCNHVCKDVGIFEDGNKKMHLALSDIPFKVKFQRA</sequence>
<dbReference type="GeneID" id="113868034"/>